<name>Q01W64_SOLUE</name>
<evidence type="ECO:0000313" key="1">
    <source>
        <dbReference type="EMBL" id="ABJ86101.1"/>
    </source>
</evidence>
<organism evidence="1">
    <name type="scientific">Solibacter usitatus (strain Ellin6076)</name>
    <dbReference type="NCBI Taxonomy" id="234267"/>
    <lineage>
        <taxon>Bacteria</taxon>
        <taxon>Pseudomonadati</taxon>
        <taxon>Acidobacteriota</taxon>
        <taxon>Terriglobia</taxon>
        <taxon>Bryobacterales</taxon>
        <taxon>Solibacteraceae</taxon>
        <taxon>Candidatus Solibacter</taxon>
    </lineage>
</organism>
<protein>
    <recommendedName>
        <fullName evidence="2">LarA-like N-terminal domain-containing protein</fullName>
    </recommendedName>
</protein>
<evidence type="ECO:0008006" key="2">
    <source>
        <dbReference type="Google" id="ProtNLM"/>
    </source>
</evidence>
<dbReference type="Gene3D" id="3.40.50.11440">
    <property type="match status" value="1"/>
</dbReference>
<dbReference type="HOGENOM" id="CLU_055092_0_0_0"/>
<gene>
    <name evidence="1" type="ordered locus">Acid_5147</name>
</gene>
<dbReference type="EMBL" id="CP000473">
    <property type="protein sequence ID" value="ABJ86101.1"/>
    <property type="molecule type" value="Genomic_DNA"/>
</dbReference>
<proteinExistence type="predicted"/>
<sequence>MQFPRLLVVRQKFPDRKIPDVAAEVRSQLAASGFAGRLKPGSRVAIGVGSRGIHNIATIVRNVVQYWKEQGMRPFLFPAMGSHGAASAAGQAEVLAHYGITEATMGCPLISQLEVVSLGKTADGIEAFMDKMAYDADGVMLVGRVKWHTDFAGKIESGLFKMMAIGLGKFAGAQRYHSYAYRLGLEHVIRSVGRQVLKSGKILGGLAILEDAYHNTAKLDAVPVEAMEQREEENLALVKSWMAKIPMDLDILILDEIGKNISGAGMDTKVANRGVNGEYNPWPNTPKFQRLFLRNLSEHTYNSSVGMGMADVVTDRLVNRINWEPTWINSLTANTPAAIRTPIHFPTDRECIERIAPTVGRLDLSEVTFGWIRNTMELTRIAVSENVKAEIEKNSELEIEATIDFDFDGEGNLISPFIPLEETAGAH</sequence>
<accession>Q01W64</accession>
<dbReference type="eggNOG" id="COG2768">
    <property type="taxonomic scope" value="Bacteria"/>
</dbReference>
<reference evidence="1" key="1">
    <citation type="submission" date="2006-10" db="EMBL/GenBank/DDBJ databases">
        <title>Complete sequence of Solibacter usitatus Ellin6076.</title>
        <authorList>
            <consortium name="US DOE Joint Genome Institute"/>
            <person name="Copeland A."/>
            <person name="Lucas S."/>
            <person name="Lapidus A."/>
            <person name="Barry K."/>
            <person name="Detter J.C."/>
            <person name="Glavina del Rio T."/>
            <person name="Hammon N."/>
            <person name="Israni S."/>
            <person name="Dalin E."/>
            <person name="Tice H."/>
            <person name="Pitluck S."/>
            <person name="Thompson L.S."/>
            <person name="Brettin T."/>
            <person name="Bruce D."/>
            <person name="Han C."/>
            <person name="Tapia R."/>
            <person name="Gilna P."/>
            <person name="Schmutz J."/>
            <person name="Larimer F."/>
            <person name="Land M."/>
            <person name="Hauser L."/>
            <person name="Kyrpides N."/>
            <person name="Mikhailova N."/>
            <person name="Janssen P.H."/>
            <person name="Kuske C.R."/>
            <person name="Richardson P."/>
        </authorList>
    </citation>
    <scope>NUCLEOTIDE SEQUENCE</scope>
    <source>
        <strain evidence="1">Ellin6076</strain>
    </source>
</reference>
<dbReference type="InParanoid" id="Q01W64"/>
<dbReference type="AlphaFoldDB" id="Q01W64"/>
<dbReference type="OrthoDB" id="9788398at2"/>
<dbReference type="STRING" id="234267.Acid_5147"/>
<dbReference type="KEGG" id="sus:Acid_5147"/>